<feature type="transmembrane region" description="Helical" evidence="1">
    <location>
        <begin position="21"/>
        <end position="42"/>
    </location>
</feature>
<feature type="transmembrane region" description="Helical" evidence="1">
    <location>
        <begin position="130"/>
        <end position="147"/>
    </location>
</feature>
<feature type="transmembrane region" description="Helical" evidence="1">
    <location>
        <begin position="187"/>
        <end position="208"/>
    </location>
</feature>
<evidence type="ECO:0000313" key="3">
    <source>
        <dbReference type="Proteomes" id="UP000000564"/>
    </source>
</evidence>
<feature type="transmembrane region" description="Helical" evidence="1">
    <location>
        <begin position="71"/>
        <end position="90"/>
    </location>
</feature>
<dbReference type="Proteomes" id="UP000000564">
    <property type="component" value="Chromosome"/>
</dbReference>
<dbReference type="PANTHER" id="PTHR37314">
    <property type="entry name" value="SLR0142 PROTEIN"/>
    <property type="match status" value="1"/>
</dbReference>
<evidence type="ECO:0008006" key="4">
    <source>
        <dbReference type="Google" id="ProtNLM"/>
    </source>
</evidence>
<keyword evidence="1" id="KW-0472">Membrane</keyword>
<name>A0A0H2UTI5_STRP3</name>
<reference evidence="2 3" key="1">
    <citation type="journal article" date="2002" name="Proc. Natl. Acad. Sci. U.S.A.">
        <title>Genome sequence of a serotype M3 strain of group A Streptococcus: phage-encoded toxins, the high-virulence phenotype, and clone emergence.</title>
        <authorList>
            <person name="Beres S.B."/>
            <person name="Sylva G.L."/>
            <person name="Barbian K.D."/>
            <person name="Lei B."/>
            <person name="Hoff J.S."/>
            <person name="Mammarella N.D."/>
            <person name="Liu M.Y."/>
            <person name="Smoot J.C."/>
            <person name="Porcella S.F."/>
            <person name="Parkins L.D."/>
            <person name="Campbell D.S."/>
            <person name="Smith T.M."/>
            <person name="McCormick J.K."/>
            <person name="Leung D.Y."/>
            <person name="Schlievert P.M."/>
            <person name="Musser J.M."/>
        </authorList>
    </citation>
    <scope>NUCLEOTIDE SEQUENCE [LARGE SCALE GENOMIC DNA]</scope>
    <source>
        <strain evidence="3">ATCC BAA-595 / MGAS315</strain>
    </source>
</reference>
<feature type="transmembrane region" description="Helical" evidence="1">
    <location>
        <begin position="102"/>
        <end position="124"/>
    </location>
</feature>
<dbReference type="InterPro" id="IPR010699">
    <property type="entry name" value="DUF1275"/>
</dbReference>
<gene>
    <name evidence="2" type="ordered locus">SpyM3_0299</name>
</gene>
<sequence length="243" mass="27513">MNEVKKATMSKKKRKHYQVYEGLRCAMTLCFISGYVNAFTYMTQGKRFAGVQTGNLLSFAIRLSEQQLKEALQFLLPMIVFMLGQSFTYFMHRWATKKGLHWYLLSSVMLTGLAFGTALFTPFLPSNVTVAALAFFASIQVDTFKTLRGASYANVMMTGNIKNAAYLLTKGLYEKNHELTHIGRNTLIVILAFAVGVVCSTLLCIAYGEYALMPILMPLLYVNYLLAQEFYHIQTKIKPIKRT</sequence>
<dbReference type="AlphaFoldDB" id="A0A0H2UTI5"/>
<dbReference type="EMBL" id="AE014074">
    <property type="protein sequence ID" value="AAM78906.1"/>
    <property type="molecule type" value="Genomic_DNA"/>
</dbReference>
<evidence type="ECO:0000313" key="2">
    <source>
        <dbReference type="EMBL" id="AAM78906.1"/>
    </source>
</evidence>
<accession>A0A0H2UTI5</accession>
<evidence type="ECO:0000256" key="1">
    <source>
        <dbReference type="SAM" id="Phobius"/>
    </source>
</evidence>
<dbReference type="Pfam" id="PF06912">
    <property type="entry name" value="DUF1275"/>
    <property type="match status" value="1"/>
</dbReference>
<keyword evidence="1" id="KW-0812">Transmembrane</keyword>
<dbReference type="HOGENOM" id="CLU_079303_0_1_9"/>
<dbReference type="KEGG" id="spg:SpyM3_0299"/>
<dbReference type="PANTHER" id="PTHR37314:SF4">
    <property type="entry name" value="UPF0700 TRANSMEMBRANE PROTEIN YOAK"/>
    <property type="match status" value="1"/>
</dbReference>
<keyword evidence="1" id="KW-1133">Transmembrane helix</keyword>
<protein>
    <recommendedName>
        <fullName evidence="4">Permease</fullName>
    </recommendedName>
</protein>
<feature type="transmembrane region" description="Helical" evidence="1">
    <location>
        <begin position="214"/>
        <end position="233"/>
    </location>
</feature>
<organism evidence="2 3">
    <name type="scientific">Streptococcus pyogenes serotype M3 (strain ATCC BAA-595 / MGAS315)</name>
    <dbReference type="NCBI Taxonomy" id="198466"/>
    <lineage>
        <taxon>Bacteria</taxon>
        <taxon>Bacillati</taxon>
        <taxon>Bacillota</taxon>
        <taxon>Bacilli</taxon>
        <taxon>Lactobacillales</taxon>
        <taxon>Streptococcaceae</taxon>
        <taxon>Streptococcus</taxon>
    </lineage>
</organism>
<proteinExistence type="predicted"/>